<sequence>MKEKIIKKIVREKALKKVRDGVGLVPALDNEIACIILNMNMMH</sequence>
<dbReference type="Proteomes" id="UP000095229">
    <property type="component" value="Unassembled WGS sequence"/>
</dbReference>
<comment type="caution">
    <text evidence="1">The sequence shown here is derived from an EMBL/GenBank/DDBJ whole genome shotgun (WGS) entry which is preliminary data.</text>
</comment>
<dbReference type="EMBL" id="LSOG01000051">
    <property type="protein sequence ID" value="OEH47294.1"/>
    <property type="molecule type" value="Genomic_DNA"/>
</dbReference>
<accession>A0A1E5JRZ5</accession>
<proteinExistence type="predicted"/>
<dbReference type="RefSeq" id="WP_276204730.1">
    <property type="nucleotide sequence ID" value="NZ_LSOG01000051.1"/>
</dbReference>
<protein>
    <submittedName>
        <fullName evidence="1">Uncharacterized protein</fullName>
    </submittedName>
</protein>
<reference evidence="1 2" key="1">
    <citation type="submission" date="2016-02" db="EMBL/GenBank/DDBJ databases">
        <title>Secondary metabolites in Legionella.</title>
        <authorList>
            <person name="Tobias N.J."/>
            <person name="Bode H.B."/>
        </authorList>
    </citation>
    <scope>NUCLEOTIDE SEQUENCE [LARGE SCALE GENOMIC DNA]</scope>
    <source>
        <strain evidence="1 2">DSM 19216</strain>
    </source>
</reference>
<organism evidence="1 2">
    <name type="scientific">Legionella parisiensis</name>
    <dbReference type="NCBI Taxonomy" id="45071"/>
    <lineage>
        <taxon>Bacteria</taxon>
        <taxon>Pseudomonadati</taxon>
        <taxon>Pseudomonadota</taxon>
        <taxon>Gammaproteobacteria</taxon>
        <taxon>Legionellales</taxon>
        <taxon>Legionellaceae</taxon>
        <taxon>Legionella</taxon>
    </lineage>
</organism>
<keyword evidence="2" id="KW-1185">Reference proteome</keyword>
<dbReference type="AlphaFoldDB" id="A0A1E5JRZ5"/>
<evidence type="ECO:0000313" key="1">
    <source>
        <dbReference type="EMBL" id="OEH47294.1"/>
    </source>
</evidence>
<name>A0A1E5JRZ5_9GAMM</name>
<evidence type="ECO:0000313" key="2">
    <source>
        <dbReference type="Proteomes" id="UP000095229"/>
    </source>
</evidence>
<gene>
    <name evidence="1" type="ORF">lpari_01776</name>
</gene>